<dbReference type="AlphaFoldDB" id="A0A8J9U340"/>
<comment type="function">
    <text evidence="6">Scaffold protein component of the PI(3,5)P2 regulatory complex which regulates both the synthesis and turnover of phosphatidylinositol 3,5-bisphosphate (PtdIns(3,5)P2). Pentamerizes into a star-shaped structure and nucleates the assembly of the complex. The pentamer binds a single copy each of PIKFYVE and FIG4 and coordinates both PIKfyve kinase activity and FIG4 phosphatase activity, being required to maintain normal levels of phosphatidylinositol 3-phosphate (PtdIns(3)P) and phosphatidylinositol 5-phosphate (PtdIns(5)P). Plays a role in the biogenesis of endosome carrier vesicles (ECV) / multivesicular bodies (MVB) transport intermediates from early endosomes.</text>
</comment>
<keyword evidence="5" id="KW-0472">Membrane</keyword>
<feature type="compositionally biased region" description="Low complexity" evidence="8">
    <location>
        <begin position="336"/>
        <end position="359"/>
    </location>
</feature>
<accession>A0A8J9U340</accession>
<feature type="domain" description="Vacuolar protein 14 C-terminal Fig4-binding" evidence="9">
    <location>
        <begin position="496"/>
        <end position="667"/>
    </location>
</feature>
<feature type="compositionally biased region" description="Pro residues" evidence="8">
    <location>
        <begin position="669"/>
        <end position="695"/>
    </location>
</feature>
<evidence type="ECO:0000256" key="1">
    <source>
        <dbReference type="ARBA" id="ARBA00004308"/>
    </source>
</evidence>
<proteinExistence type="inferred from homology"/>
<dbReference type="EMBL" id="OV170221">
    <property type="protein sequence ID" value="CAH0713043.1"/>
    <property type="molecule type" value="Genomic_DNA"/>
</dbReference>
<dbReference type="OrthoDB" id="5574975at2759"/>
<dbReference type="PANTHER" id="PTHR16023:SF0">
    <property type="entry name" value="PROTEIN VAC14 HOMOLOG"/>
    <property type="match status" value="1"/>
</dbReference>
<evidence type="ECO:0000259" key="9">
    <source>
        <dbReference type="Pfam" id="PF11916"/>
    </source>
</evidence>
<evidence type="ECO:0000256" key="5">
    <source>
        <dbReference type="ARBA" id="ARBA00023136"/>
    </source>
</evidence>
<comment type="similarity">
    <text evidence="2">Belongs to the VAC14 family.</text>
</comment>
<evidence type="ECO:0000256" key="4">
    <source>
        <dbReference type="ARBA" id="ARBA00022737"/>
    </source>
</evidence>
<dbReference type="SUPFAM" id="SSF48371">
    <property type="entry name" value="ARM repeat"/>
    <property type="match status" value="1"/>
</dbReference>
<feature type="region of interest" description="Disordered" evidence="8">
    <location>
        <begin position="336"/>
        <end position="362"/>
    </location>
</feature>
<evidence type="ECO:0000256" key="2">
    <source>
        <dbReference type="ARBA" id="ARBA00010225"/>
    </source>
</evidence>
<dbReference type="InterPro" id="IPR011989">
    <property type="entry name" value="ARM-like"/>
</dbReference>
<dbReference type="GO" id="GO:0070772">
    <property type="term" value="C:PAS complex"/>
    <property type="evidence" value="ECO:0007669"/>
    <property type="project" value="InterPro"/>
</dbReference>
<dbReference type="Pfam" id="PF12755">
    <property type="entry name" value="Vac14_Fab1_bd"/>
    <property type="match status" value="1"/>
</dbReference>
<comment type="subunit">
    <text evidence="7">Forms pentamers. Component of the PI(3,5)P2 regulatory complex/PAS complex, at least composed of PIKFYVE, FIG4 and VAC14. VAC14 nucleates the assembly of the complex and serves as a scaffold by pentamerizing into a star-shaped structure, which can bind a single copy each of PIKFYVE and FIG4 and coordinates their activities. Interacts with NOS1.</text>
</comment>
<protein>
    <recommendedName>
        <fullName evidence="3">Protein VAC14 homolog</fullName>
    </recommendedName>
</protein>
<dbReference type="InterPro" id="IPR021841">
    <property type="entry name" value="VAC14_Fig4p-bd"/>
</dbReference>
<name>A0A8J9U340_9NEOP</name>
<dbReference type="GO" id="GO:0006661">
    <property type="term" value="P:phosphatidylinositol biosynthetic process"/>
    <property type="evidence" value="ECO:0007669"/>
    <property type="project" value="InterPro"/>
</dbReference>
<keyword evidence="4" id="KW-0677">Repeat</keyword>
<evidence type="ECO:0000313" key="10">
    <source>
        <dbReference type="EMBL" id="CAH0713043.1"/>
    </source>
</evidence>
<gene>
    <name evidence="10" type="ORF">BINO364_LOCUS243</name>
</gene>
<dbReference type="InterPro" id="IPR026825">
    <property type="entry name" value="Vac14"/>
</dbReference>
<evidence type="ECO:0000256" key="3">
    <source>
        <dbReference type="ARBA" id="ARBA00013840"/>
    </source>
</evidence>
<evidence type="ECO:0000256" key="7">
    <source>
        <dbReference type="ARBA" id="ARBA00047092"/>
    </source>
</evidence>
<dbReference type="PANTHER" id="PTHR16023">
    <property type="entry name" value="TAX1 BINDING PROTEIN-RELATED"/>
    <property type="match status" value="1"/>
</dbReference>
<dbReference type="GO" id="GO:0010008">
    <property type="term" value="C:endosome membrane"/>
    <property type="evidence" value="ECO:0007669"/>
    <property type="project" value="TreeGrafter"/>
</dbReference>
<dbReference type="Gene3D" id="1.25.10.10">
    <property type="entry name" value="Leucine-rich Repeat Variant"/>
    <property type="match status" value="2"/>
</dbReference>
<feature type="non-terminal residue" evidence="10">
    <location>
        <position position="724"/>
    </location>
</feature>
<feature type="region of interest" description="Disordered" evidence="8">
    <location>
        <begin position="669"/>
        <end position="696"/>
    </location>
</feature>
<evidence type="ECO:0000256" key="8">
    <source>
        <dbReference type="SAM" id="MobiDB-lite"/>
    </source>
</evidence>
<dbReference type="InterPro" id="IPR016024">
    <property type="entry name" value="ARM-type_fold"/>
</dbReference>
<dbReference type="Proteomes" id="UP000838878">
    <property type="component" value="Chromosome 1"/>
</dbReference>
<comment type="subcellular location">
    <subcellularLocation>
        <location evidence="1">Endomembrane system</location>
    </subcellularLocation>
</comment>
<evidence type="ECO:0000256" key="6">
    <source>
        <dbReference type="ARBA" id="ARBA00045654"/>
    </source>
</evidence>
<sequence length="724" mass="78483">MTERDYAPLSSACVRGLCDKFYDKRKFAGVEIEKMVKDFSDANNTNQIKRLIRILGQDLMSSTNPNVKNGALMGLSSVAVGLGKDCVLYISELIHPIIACLGESEARVRYAATEALFNVLKIAREAALTHFPLVFDALARLAADPELQVRQGAELLDRLVKDIVTESPSLELSCVVPLVRERMYTRSAAARQFAVAWVSALDAAPALGLRAHLPDLLDGLFTVLDDPNPEIRRMCDVQLNEFLRAIKKEPAEVDFRAMINILITHAQASEELLQLTAITWLKEFCELSGRDVLPHASGVLRAALPCLAYTDEPRKKIRETAATVNLQLTKLVSDMEPGAEPEGRAGEAAAAPEGQAEGQEGTERLELDAVVEVLTQLLHHNSVHTKVATLDWILHLYNKLPLEMSAQTERVFVSVVGCLTDPADDAVRRALAVLAEICSGPPPAPAPGPAPAAGDTAPAPAAALGDDDEVCSDLEANPYYQKFLKALLRLLAADENLLEERGAFIIRQLCVLLGAEAVYVGVARAGVGGGRRAAARLAGALATLLLTAAELQPLRRRLRAAPGGLFRTLYRAWAHSPVALLALCLLTHNYRHCAALVATFGDLEITVEFLTEIDKLVQLIESPVFAYLRLELLGGEGSAELRAALFGLLMLLPQSEAFHALRRRLHCAPPAPAHGAPPAPAPAPAHGAPPAPDPFPELLEEFRRVQAAHRNDLLLERRVSRART</sequence>
<organism evidence="10 11">
    <name type="scientific">Brenthis ino</name>
    <name type="common">lesser marbled fritillary</name>
    <dbReference type="NCBI Taxonomy" id="405034"/>
    <lineage>
        <taxon>Eukaryota</taxon>
        <taxon>Metazoa</taxon>
        <taxon>Ecdysozoa</taxon>
        <taxon>Arthropoda</taxon>
        <taxon>Hexapoda</taxon>
        <taxon>Insecta</taxon>
        <taxon>Pterygota</taxon>
        <taxon>Neoptera</taxon>
        <taxon>Endopterygota</taxon>
        <taxon>Lepidoptera</taxon>
        <taxon>Glossata</taxon>
        <taxon>Ditrysia</taxon>
        <taxon>Papilionoidea</taxon>
        <taxon>Nymphalidae</taxon>
        <taxon>Heliconiinae</taxon>
        <taxon>Argynnini</taxon>
        <taxon>Brenthis</taxon>
    </lineage>
</organism>
<dbReference type="Pfam" id="PF11916">
    <property type="entry name" value="Vac14_Fig4_bd"/>
    <property type="match status" value="1"/>
</dbReference>
<keyword evidence="11" id="KW-1185">Reference proteome</keyword>
<evidence type="ECO:0000313" key="11">
    <source>
        <dbReference type="Proteomes" id="UP000838878"/>
    </source>
</evidence>
<reference evidence="10" key="1">
    <citation type="submission" date="2021-12" db="EMBL/GenBank/DDBJ databases">
        <authorList>
            <person name="Martin H S."/>
        </authorList>
    </citation>
    <scope>NUCLEOTIDE SEQUENCE</scope>
</reference>